<gene>
    <name evidence="1" type="ORF">L2E82_43754</name>
</gene>
<reference evidence="1 2" key="2">
    <citation type="journal article" date="2022" name="Mol. Ecol. Resour.">
        <title>The genomes of chicory, endive, great burdock and yacon provide insights into Asteraceae paleo-polyploidization history and plant inulin production.</title>
        <authorList>
            <person name="Fan W."/>
            <person name="Wang S."/>
            <person name="Wang H."/>
            <person name="Wang A."/>
            <person name="Jiang F."/>
            <person name="Liu H."/>
            <person name="Zhao H."/>
            <person name="Xu D."/>
            <person name="Zhang Y."/>
        </authorList>
    </citation>
    <scope>NUCLEOTIDE SEQUENCE [LARGE SCALE GENOMIC DNA]</scope>
    <source>
        <strain evidence="2">cv. Punajuju</strain>
        <tissue evidence="1">Leaves</tissue>
    </source>
</reference>
<proteinExistence type="predicted"/>
<dbReference type="EMBL" id="CM042016">
    <property type="protein sequence ID" value="KAI3699440.1"/>
    <property type="molecule type" value="Genomic_DNA"/>
</dbReference>
<keyword evidence="2" id="KW-1185">Reference proteome</keyword>
<protein>
    <submittedName>
        <fullName evidence="1">Uncharacterized protein</fullName>
    </submittedName>
</protein>
<evidence type="ECO:0000313" key="1">
    <source>
        <dbReference type="EMBL" id="KAI3699440.1"/>
    </source>
</evidence>
<comment type="caution">
    <text evidence="1">The sequence shown here is derived from an EMBL/GenBank/DDBJ whole genome shotgun (WGS) entry which is preliminary data.</text>
</comment>
<reference evidence="2" key="1">
    <citation type="journal article" date="2022" name="Mol. Ecol. Resour.">
        <title>The genomes of chicory, endive, great burdock and yacon provide insights into Asteraceae palaeo-polyploidization history and plant inulin production.</title>
        <authorList>
            <person name="Fan W."/>
            <person name="Wang S."/>
            <person name="Wang H."/>
            <person name="Wang A."/>
            <person name="Jiang F."/>
            <person name="Liu H."/>
            <person name="Zhao H."/>
            <person name="Xu D."/>
            <person name="Zhang Y."/>
        </authorList>
    </citation>
    <scope>NUCLEOTIDE SEQUENCE [LARGE SCALE GENOMIC DNA]</scope>
    <source>
        <strain evidence="2">cv. Punajuju</strain>
    </source>
</reference>
<evidence type="ECO:0000313" key="2">
    <source>
        <dbReference type="Proteomes" id="UP001055811"/>
    </source>
</evidence>
<sequence>MMSMARGRALNGLGEMNQLICPDQKVEENEEFFLGLLVKRLRQYALRKVASVGLYVQQSDPSVGSLFTLSSTKSSDLLGPQSR</sequence>
<organism evidence="1 2">
    <name type="scientific">Cichorium intybus</name>
    <name type="common">Chicory</name>
    <dbReference type="NCBI Taxonomy" id="13427"/>
    <lineage>
        <taxon>Eukaryota</taxon>
        <taxon>Viridiplantae</taxon>
        <taxon>Streptophyta</taxon>
        <taxon>Embryophyta</taxon>
        <taxon>Tracheophyta</taxon>
        <taxon>Spermatophyta</taxon>
        <taxon>Magnoliopsida</taxon>
        <taxon>eudicotyledons</taxon>
        <taxon>Gunneridae</taxon>
        <taxon>Pentapetalae</taxon>
        <taxon>asterids</taxon>
        <taxon>campanulids</taxon>
        <taxon>Asterales</taxon>
        <taxon>Asteraceae</taxon>
        <taxon>Cichorioideae</taxon>
        <taxon>Cichorieae</taxon>
        <taxon>Cichoriinae</taxon>
        <taxon>Cichorium</taxon>
    </lineage>
</organism>
<dbReference type="Proteomes" id="UP001055811">
    <property type="component" value="Linkage Group LG08"/>
</dbReference>
<accession>A0ACB8ZP39</accession>
<name>A0ACB8ZP39_CICIN</name>